<keyword evidence="4" id="KW-1185">Reference proteome</keyword>
<proteinExistence type="predicted"/>
<keyword evidence="1" id="KW-0175">Coiled coil</keyword>
<gene>
    <name evidence="3" type="ORF">P280DRAFT_546881</name>
</gene>
<evidence type="ECO:0000313" key="3">
    <source>
        <dbReference type="EMBL" id="KAF2644029.1"/>
    </source>
</evidence>
<organism evidence="3 4">
    <name type="scientific">Massarina eburnea CBS 473.64</name>
    <dbReference type="NCBI Taxonomy" id="1395130"/>
    <lineage>
        <taxon>Eukaryota</taxon>
        <taxon>Fungi</taxon>
        <taxon>Dikarya</taxon>
        <taxon>Ascomycota</taxon>
        <taxon>Pezizomycotina</taxon>
        <taxon>Dothideomycetes</taxon>
        <taxon>Pleosporomycetidae</taxon>
        <taxon>Pleosporales</taxon>
        <taxon>Massarineae</taxon>
        <taxon>Massarinaceae</taxon>
        <taxon>Massarina</taxon>
    </lineage>
</organism>
<sequence>MASGSEQSSSKKRKQDCDSAREGYAESSHRRPTLSMPKHVEVAVCASLQASLDEERQARREAAKAQRCAEKSRDEALDQLRKMEKLYSELRQQTAKQGSNELAVAQKEREQMHKERDGVQDELNKLMLRAQKDNEDMVMRIYAMTNQNTYNLAHLHSIMQTSIPDIYKEVPELNLKTKQQYHTYLEGVWSNFKDGLQLYKTLSDSAAHNSISDCRSAISGDIGDIPFLQPDVDVEPRRPTVMRGNFYQLAQWFREVEPSDFFTPRGASELDHSIISPEAIKEQSLIAQGVLDPEARAVGMKAFHTGEKQPEK</sequence>
<protein>
    <submittedName>
        <fullName evidence="3">Uncharacterized protein</fullName>
    </submittedName>
</protein>
<feature type="coiled-coil region" evidence="1">
    <location>
        <begin position="73"/>
        <end position="129"/>
    </location>
</feature>
<evidence type="ECO:0000256" key="2">
    <source>
        <dbReference type="SAM" id="MobiDB-lite"/>
    </source>
</evidence>
<evidence type="ECO:0000313" key="4">
    <source>
        <dbReference type="Proteomes" id="UP000799753"/>
    </source>
</evidence>
<dbReference type="Proteomes" id="UP000799753">
    <property type="component" value="Unassembled WGS sequence"/>
</dbReference>
<feature type="region of interest" description="Disordered" evidence="2">
    <location>
        <begin position="1"/>
        <end position="38"/>
    </location>
</feature>
<dbReference type="EMBL" id="MU006779">
    <property type="protein sequence ID" value="KAF2644029.1"/>
    <property type="molecule type" value="Genomic_DNA"/>
</dbReference>
<name>A0A6A6S8F2_9PLEO</name>
<accession>A0A6A6S8F2</accession>
<dbReference type="OrthoDB" id="10659659at2759"/>
<evidence type="ECO:0000256" key="1">
    <source>
        <dbReference type="SAM" id="Coils"/>
    </source>
</evidence>
<reference evidence="3" key="1">
    <citation type="journal article" date="2020" name="Stud. Mycol.">
        <title>101 Dothideomycetes genomes: a test case for predicting lifestyles and emergence of pathogens.</title>
        <authorList>
            <person name="Haridas S."/>
            <person name="Albert R."/>
            <person name="Binder M."/>
            <person name="Bloem J."/>
            <person name="Labutti K."/>
            <person name="Salamov A."/>
            <person name="Andreopoulos B."/>
            <person name="Baker S."/>
            <person name="Barry K."/>
            <person name="Bills G."/>
            <person name="Bluhm B."/>
            <person name="Cannon C."/>
            <person name="Castanera R."/>
            <person name="Culley D."/>
            <person name="Daum C."/>
            <person name="Ezra D."/>
            <person name="Gonzalez J."/>
            <person name="Henrissat B."/>
            <person name="Kuo A."/>
            <person name="Liang C."/>
            <person name="Lipzen A."/>
            <person name="Lutzoni F."/>
            <person name="Magnuson J."/>
            <person name="Mondo S."/>
            <person name="Nolan M."/>
            <person name="Ohm R."/>
            <person name="Pangilinan J."/>
            <person name="Park H.-J."/>
            <person name="Ramirez L."/>
            <person name="Alfaro M."/>
            <person name="Sun H."/>
            <person name="Tritt A."/>
            <person name="Yoshinaga Y."/>
            <person name="Zwiers L.-H."/>
            <person name="Turgeon B."/>
            <person name="Goodwin S."/>
            <person name="Spatafora J."/>
            <person name="Crous P."/>
            <person name="Grigoriev I."/>
        </authorList>
    </citation>
    <scope>NUCLEOTIDE SEQUENCE</scope>
    <source>
        <strain evidence="3">CBS 473.64</strain>
    </source>
</reference>
<dbReference type="AlphaFoldDB" id="A0A6A6S8F2"/>
<feature type="compositionally biased region" description="Basic and acidic residues" evidence="2">
    <location>
        <begin position="15"/>
        <end position="29"/>
    </location>
</feature>